<dbReference type="InterPro" id="IPR011011">
    <property type="entry name" value="Znf_FYVE_PHD"/>
</dbReference>
<keyword evidence="3" id="KW-1185">Reference proteome</keyword>
<reference evidence="2" key="2">
    <citation type="submission" date="2022-06" db="UniProtKB">
        <authorList>
            <consortium name="EnsemblMetazoa"/>
        </authorList>
    </citation>
    <scope>IDENTIFICATION</scope>
    <source>
        <strain evidence="2">DF5081</strain>
    </source>
</reference>
<dbReference type="SUPFAM" id="SSF57903">
    <property type="entry name" value="FYVE/PHD zinc finger"/>
    <property type="match status" value="1"/>
</dbReference>
<evidence type="ECO:0000313" key="3">
    <source>
        <dbReference type="Proteomes" id="UP000005237"/>
    </source>
</evidence>
<dbReference type="EnsemblMetazoa" id="CJA15091b.1">
    <property type="protein sequence ID" value="CJA15091b.1"/>
    <property type="gene ID" value="WBGene00134295"/>
</dbReference>
<proteinExistence type="predicted"/>
<accession>A0A8R1E012</accession>
<sequence length="320" mass="36171">MTRKQDSIRGVEQEQENDEEQQDLKEDSADRSPLNEIKENAQSRAQEESLRTIYRNNLKKILDRQFEPNGYPENLMSHVAREFLKVESYKPKEEGTTAEYLPDTDTKCVFCFKAVDSSGDAELMPCQGQMGSIEKRKIACRSKFHANCAIKYNAGSFLFQYSALPECQGKLQCPLHCCSLCNNEHYKQVAYAGEMTECALCLRAFHKELCIPAGSKNLDVEIKIEGRGVQFEMIVCPAHFTKKKTGKHIAACDECQNTKDLIKCSTCVRSFHKECQDVKTLDGQPIPADKCEKCLAGDAVRYDVPVLVRWSDNIANLAEV</sequence>
<evidence type="ECO:0000313" key="2">
    <source>
        <dbReference type="EnsemblMetazoa" id="CJA15091b.1"/>
    </source>
</evidence>
<feature type="compositionally biased region" description="Basic and acidic residues" evidence="1">
    <location>
        <begin position="36"/>
        <end position="48"/>
    </location>
</feature>
<dbReference type="Proteomes" id="UP000005237">
    <property type="component" value="Unassembled WGS sequence"/>
</dbReference>
<feature type="compositionally biased region" description="Basic and acidic residues" evidence="1">
    <location>
        <begin position="1"/>
        <end position="12"/>
    </location>
</feature>
<reference evidence="3" key="1">
    <citation type="submission" date="2010-08" db="EMBL/GenBank/DDBJ databases">
        <authorList>
            <consortium name="Caenorhabditis japonica Sequencing Consortium"/>
            <person name="Wilson R.K."/>
        </authorList>
    </citation>
    <scope>NUCLEOTIDE SEQUENCE [LARGE SCALE GENOMIC DNA]</scope>
    <source>
        <strain evidence="3">DF5081</strain>
    </source>
</reference>
<feature type="region of interest" description="Disordered" evidence="1">
    <location>
        <begin position="1"/>
        <end position="48"/>
    </location>
</feature>
<protein>
    <submittedName>
        <fullName evidence="2">Uncharacterized protein</fullName>
    </submittedName>
</protein>
<name>A0A8R1E012_CAEJA</name>
<dbReference type="AlphaFoldDB" id="A0A8R1E012"/>
<organism evidence="2 3">
    <name type="scientific">Caenorhabditis japonica</name>
    <dbReference type="NCBI Taxonomy" id="281687"/>
    <lineage>
        <taxon>Eukaryota</taxon>
        <taxon>Metazoa</taxon>
        <taxon>Ecdysozoa</taxon>
        <taxon>Nematoda</taxon>
        <taxon>Chromadorea</taxon>
        <taxon>Rhabditida</taxon>
        <taxon>Rhabditina</taxon>
        <taxon>Rhabditomorpha</taxon>
        <taxon>Rhabditoidea</taxon>
        <taxon>Rhabditidae</taxon>
        <taxon>Peloderinae</taxon>
        <taxon>Caenorhabditis</taxon>
    </lineage>
</organism>
<evidence type="ECO:0000256" key="1">
    <source>
        <dbReference type="SAM" id="MobiDB-lite"/>
    </source>
</evidence>